<protein>
    <submittedName>
        <fullName evidence="2">DivIVA domain-containing protein</fullName>
    </submittedName>
</protein>
<name>A0A367FK35_9ACTN</name>
<dbReference type="Proteomes" id="UP000253094">
    <property type="component" value="Unassembled WGS sequence"/>
</dbReference>
<proteinExistence type="predicted"/>
<dbReference type="AlphaFoldDB" id="A0A367FK35"/>
<organism evidence="2 3">
    <name type="scientific">Sphaerisporangium album</name>
    <dbReference type="NCBI Taxonomy" id="509200"/>
    <lineage>
        <taxon>Bacteria</taxon>
        <taxon>Bacillati</taxon>
        <taxon>Actinomycetota</taxon>
        <taxon>Actinomycetes</taxon>
        <taxon>Streptosporangiales</taxon>
        <taxon>Streptosporangiaceae</taxon>
        <taxon>Sphaerisporangium</taxon>
    </lineage>
</organism>
<dbReference type="Gene3D" id="6.10.250.660">
    <property type="match status" value="2"/>
</dbReference>
<dbReference type="NCBIfam" id="TIGR03544">
    <property type="entry name" value="DivI1A_domain"/>
    <property type="match status" value="2"/>
</dbReference>
<feature type="compositionally biased region" description="Low complexity" evidence="1">
    <location>
        <begin position="65"/>
        <end position="76"/>
    </location>
</feature>
<gene>
    <name evidence="2" type="ORF">DQ384_12210</name>
</gene>
<sequence length="329" mass="33871">MTADEIRMAGFGAKRGGYNEMAVDYALDAFVVAVETLPFRPALTGVAAGPVTAVTAPPGGVGAVTAAPPGGPLTATSGADAGGRPGMPGVPEPRRYLGGETFHAAPVPASEIAYGGTSMPAPGEPEQAEEEDAPTLPGMPAVRADGEGPLRPSRIGAAEGRPLHPQEIGQAAGAWDPLGRDERVPWTPALAGYGPPDPVGGVRAAESAIHAMESGEADPHEAARPVGSALAAAWLESQAAKVERVLFRRGRFGSGYNEGQVDIFLDRVVATLRGTTDLPLTGDQVRAARFATVLFRTGYAVTQVDAFLAEVAGVLDRRDVLLSEQGQRV</sequence>
<feature type="region of interest" description="Disordered" evidence="1">
    <location>
        <begin position="65"/>
        <end position="85"/>
    </location>
</feature>
<evidence type="ECO:0000313" key="2">
    <source>
        <dbReference type="EMBL" id="RCG30748.1"/>
    </source>
</evidence>
<accession>A0A367FK35</accession>
<evidence type="ECO:0000313" key="3">
    <source>
        <dbReference type="Proteomes" id="UP000253094"/>
    </source>
</evidence>
<comment type="caution">
    <text evidence="2">The sequence shown here is derived from an EMBL/GenBank/DDBJ whole genome shotgun (WGS) entry which is preliminary data.</text>
</comment>
<reference evidence="2 3" key="1">
    <citation type="submission" date="2018-06" db="EMBL/GenBank/DDBJ databases">
        <title>Sphaerisporangium craniellae sp. nov., isolated from a marine sponge in the South China Sea.</title>
        <authorList>
            <person name="Li L."/>
        </authorList>
    </citation>
    <scope>NUCLEOTIDE SEQUENCE [LARGE SCALE GENOMIC DNA]</scope>
    <source>
        <strain evidence="2 3">CCTCC AA 208026</strain>
    </source>
</reference>
<keyword evidence="3" id="KW-1185">Reference proteome</keyword>
<dbReference type="EMBL" id="QOIL01000006">
    <property type="protein sequence ID" value="RCG30748.1"/>
    <property type="molecule type" value="Genomic_DNA"/>
</dbReference>
<evidence type="ECO:0000256" key="1">
    <source>
        <dbReference type="SAM" id="MobiDB-lite"/>
    </source>
</evidence>
<dbReference type="InterPro" id="IPR019933">
    <property type="entry name" value="DivIVA_domain"/>
</dbReference>